<dbReference type="OrthoDB" id="9811597at2"/>
<dbReference type="EMBL" id="FQUW01000009">
    <property type="protein sequence ID" value="SHE82930.1"/>
    <property type="molecule type" value="Genomic_DNA"/>
</dbReference>
<sequence>MSCEVMRVTAKGQLTIPVSIRKKLNIREGDYLQVYLEDNEIRMKKIEPVRPLSAEDPIWRLVGVGESGKKDISVNHDSYLAEGEIKRCHYLCSHGAPGNRQCFRF</sequence>
<accession>A0A1M4WP28</accession>
<feature type="domain" description="SpoVT-AbrB" evidence="2">
    <location>
        <begin position="3"/>
        <end position="48"/>
    </location>
</feature>
<dbReference type="GO" id="GO:0003677">
    <property type="term" value="F:DNA binding"/>
    <property type="evidence" value="ECO:0007669"/>
    <property type="project" value="UniProtKB-UniRule"/>
</dbReference>
<dbReference type="SUPFAM" id="SSF89447">
    <property type="entry name" value="AbrB/MazE/MraZ-like"/>
    <property type="match status" value="1"/>
</dbReference>
<name>A0A1M4WP28_9FIRM</name>
<dbReference type="NCBIfam" id="TIGR01439">
    <property type="entry name" value="lp_hng_hel_AbrB"/>
    <property type="match status" value="1"/>
</dbReference>
<evidence type="ECO:0000313" key="3">
    <source>
        <dbReference type="EMBL" id="SHE82930.1"/>
    </source>
</evidence>
<dbReference type="InterPro" id="IPR052975">
    <property type="entry name" value="Repressor-like_regulatory"/>
</dbReference>
<dbReference type="PANTHER" id="PTHR34860:SF6">
    <property type="entry name" value="REPRESSOR-LIKE PROTEIN SSO7C3"/>
    <property type="match status" value="1"/>
</dbReference>
<organism evidence="3 4">
    <name type="scientific">Desulfofundulus australicus DSM 11792</name>
    <dbReference type="NCBI Taxonomy" id="1121425"/>
    <lineage>
        <taxon>Bacteria</taxon>
        <taxon>Bacillati</taxon>
        <taxon>Bacillota</taxon>
        <taxon>Clostridia</taxon>
        <taxon>Eubacteriales</taxon>
        <taxon>Peptococcaceae</taxon>
        <taxon>Desulfofundulus</taxon>
    </lineage>
</organism>
<dbReference type="InterPro" id="IPR007159">
    <property type="entry name" value="SpoVT-AbrB_dom"/>
</dbReference>
<dbReference type="SMART" id="SM00966">
    <property type="entry name" value="SpoVT_AbrB"/>
    <property type="match status" value="1"/>
</dbReference>
<keyword evidence="4" id="KW-1185">Reference proteome</keyword>
<gene>
    <name evidence="3" type="ORF">SAMN02745218_00880</name>
</gene>
<dbReference type="Gene3D" id="2.10.260.10">
    <property type="match status" value="1"/>
</dbReference>
<evidence type="ECO:0000313" key="4">
    <source>
        <dbReference type="Proteomes" id="UP000184196"/>
    </source>
</evidence>
<evidence type="ECO:0000256" key="1">
    <source>
        <dbReference type="PROSITE-ProRule" id="PRU01076"/>
    </source>
</evidence>
<dbReference type="PROSITE" id="PS51740">
    <property type="entry name" value="SPOVT_ABRB"/>
    <property type="match status" value="1"/>
</dbReference>
<dbReference type="PANTHER" id="PTHR34860">
    <property type="entry name" value="REPRESSOR-LIKE PROTEIN SSO7C3"/>
    <property type="match status" value="1"/>
</dbReference>
<proteinExistence type="predicted"/>
<evidence type="ECO:0000259" key="2">
    <source>
        <dbReference type="PROSITE" id="PS51740"/>
    </source>
</evidence>
<dbReference type="Proteomes" id="UP000184196">
    <property type="component" value="Unassembled WGS sequence"/>
</dbReference>
<dbReference type="InterPro" id="IPR037914">
    <property type="entry name" value="SpoVT-AbrB_sf"/>
</dbReference>
<protein>
    <submittedName>
        <fullName evidence="3">Transcriptional regulator, AbrB family</fullName>
    </submittedName>
</protein>
<dbReference type="RefSeq" id="WP_073163479.1">
    <property type="nucleotide sequence ID" value="NZ_FQUW01000009.1"/>
</dbReference>
<dbReference type="AlphaFoldDB" id="A0A1M4WP28"/>
<keyword evidence="1" id="KW-0238">DNA-binding</keyword>
<dbReference type="Pfam" id="PF04014">
    <property type="entry name" value="MazE_antitoxin"/>
    <property type="match status" value="1"/>
</dbReference>
<reference evidence="4" key="1">
    <citation type="submission" date="2016-11" db="EMBL/GenBank/DDBJ databases">
        <authorList>
            <person name="Varghese N."/>
            <person name="Submissions S."/>
        </authorList>
    </citation>
    <scope>NUCLEOTIDE SEQUENCE [LARGE SCALE GENOMIC DNA]</scope>
    <source>
        <strain evidence="4">DSM 11792</strain>
    </source>
</reference>